<geneLocation type="plasmid" evidence="5">
    <name>pp3</name>
</geneLocation>
<reference evidence="3" key="3">
    <citation type="submission" date="2018-02" db="EMBL/GenBank/DDBJ databases">
        <authorList>
            <person name="Cohen D.B."/>
            <person name="Kent A.D."/>
        </authorList>
    </citation>
    <scope>NUCLEOTIDE SEQUENCE</scope>
    <source>
        <strain evidence="3">CFBP 6110</strain>
    </source>
</reference>
<reference evidence="5" key="2">
    <citation type="submission" date="2018-02" db="EMBL/GenBank/DDBJ databases">
        <authorList>
            <person name="Blom J."/>
        </authorList>
    </citation>
    <scope>NUCLEOTIDE SEQUENCE [LARGE SCALE GENOMIC DNA]</scope>
    <source>
        <strain evidence="5">CFBP 6110</strain>
        <plasmid evidence="5">pp3</plasmid>
    </source>
</reference>
<evidence type="ECO:0000313" key="4">
    <source>
        <dbReference type="Proteomes" id="UP000050356"/>
    </source>
</evidence>
<organism evidence="2 4">
    <name type="scientific">Pseudomonas syringae pv. cerasicola</name>
    <dbReference type="NCBI Taxonomy" id="264451"/>
    <lineage>
        <taxon>Bacteria</taxon>
        <taxon>Pseudomonadati</taxon>
        <taxon>Pseudomonadota</taxon>
        <taxon>Gammaproteobacteria</taxon>
        <taxon>Pseudomonadales</taxon>
        <taxon>Pseudomonadaceae</taxon>
        <taxon>Pseudomonas</taxon>
        <taxon>Pseudomonas syringae</taxon>
    </lineage>
</organism>
<evidence type="ECO:0000313" key="3">
    <source>
        <dbReference type="EMBL" id="SPD89614.1"/>
    </source>
</evidence>
<feature type="compositionally biased region" description="Low complexity" evidence="1">
    <location>
        <begin position="14"/>
        <end position="24"/>
    </location>
</feature>
<reference evidence="2 4" key="1">
    <citation type="submission" date="2015-09" db="EMBL/GenBank/DDBJ databases">
        <title>Genome announcement of multiple Pseudomonas syringae strains.</title>
        <authorList>
            <person name="Thakur S."/>
            <person name="Wang P.W."/>
            <person name="Gong Y."/>
            <person name="Weir B.S."/>
            <person name="Guttman D.S."/>
        </authorList>
    </citation>
    <scope>NUCLEOTIDE SEQUENCE [LARGE SCALE GENOMIC DNA]</scope>
    <source>
        <strain evidence="2 4">ICMP17524</strain>
    </source>
</reference>
<dbReference type="RefSeq" id="WP_019331432.1">
    <property type="nucleotide sequence ID" value="NZ_LIIG01000033.1"/>
</dbReference>
<geneLocation type="plasmid" evidence="3">
    <name>PP3</name>
</geneLocation>
<feature type="region of interest" description="Disordered" evidence="1">
    <location>
        <begin position="1"/>
        <end position="27"/>
    </location>
</feature>
<proteinExistence type="predicted"/>
<dbReference type="Proteomes" id="UP000305348">
    <property type="component" value="Plasmid PP3"/>
</dbReference>
<name>A0A0P9MTX5_PSESX</name>
<dbReference type="AlphaFoldDB" id="A0A0P9MTX5"/>
<protein>
    <submittedName>
        <fullName evidence="2">Uncharacterized protein</fullName>
    </submittedName>
</protein>
<evidence type="ECO:0000256" key="1">
    <source>
        <dbReference type="SAM" id="MobiDB-lite"/>
    </source>
</evidence>
<keyword evidence="3" id="KW-0614">Plasmid</keyword>
<evidence type="ECO:0000313" key="5">
    <source>
        <dbReference type="Proteomes" id="UP000305348"/>
    </source>
</evidence>
<sequence>MKKIPMGTFVIGAPSSSSGKGKSPLSDAQAKAEVMRSEYRHALNDGLGVAEGEAFGLACLHYLGDHKNVGVAWLASQQCVYLLFGRADRPEPEYLPVWLLDMAKELTLFLRTFVVPDQTSAATSFWGGVNHGPIISYRFKLADSPISLNV</sequence>
<accession>A0A0P9MTX5</accession>
<dbReference type="PATRIC" id="fig|264451.4.peg.1079"/>
<dbReference type="EMBL" id="LJQA01000354">
    <property type="protein sequence ID" value="KPW95330.1"/>
    <property type="molecule type" value="Genomic_DNA"/>
</dbReference>
<dbReference type="Proteomes" id="UP000050356">
    <property type="component" value="Unassembled WGS sequence"/>
</dbReference>
<dbReference type="EMBL" id="LT985212">
    <property type="protein sequence ID" value="SPD89614.1"/>
    <property type="molecule type" value="Genomic_DNA"/>
</dbReference>
<evidence type="ECO:0000313" key="2">
    <source>
        <dbReference type="EMBL" id="KPW95330.1"/>
    </source>
</evidence>
<gene>
    <name evidence="2" type="ORF">ALO50_00780</name>
    <name evidence="3" type="ORF">PSCFBP6110_P300084</name>
</gene>